<evidence type="ECO:0000256" key="2">
    <source>
        <dbReference type="ARBA" id="ARBA00022827"/>
    </source>
</evidence>
<gene>
    <name evidence="5" type="ORF">LTR05_003900</name>
</gene>
<dbReference type="PANTHER" id="PTHR46865">
    <property type="entry name" value="OXIDOREDUCTASE-RELATED"/>
    <property type="match status" value="1"/>
</dbReference>
<keyword evidence="2" id="KW-0274">FAD</keyword>
<dbReference type="PANTHER" id="PTHR46865:SF2">
    <property type="entry name" value="MONOOXYGENASE"/>
    <property type="match status" value="1"/>
</dbReference>
<accession>A0AAN7T1T6</accession>
<keyword evidence="6" id="KW-1185">Reference proteome</keyword>
<protein>
    <recommendedName>
        <fullName evidence="4">FAD-binding domain-containing protein</fullName>
    </recommendedName>
</protein>
<dbReference type="Gene3D" id="3.50.50.60">
    <property type="entry name" value="FAD/NAD(P)-binding domain"/>
    <property type="match status" value="1"/>
</dbReference>
<dbReference type="InterPro" id="IPR036188">
    <property type="entry name" value="FAD/NAD-bd_sf"/>
</dbReference>
<keyword evidence="1" id="KW-0285">Flavoprotein</keyword>
<organism evidence="5 6">
    <name type="scientific">Lithohypha guttulata</name>
    <dbReference type="NCBI Taxonomy" id="1690604"/>
    <lineage>
        <taxon>Eukaryota</taxon>
        <taxon>Fungi</taxon>
        <taxon>Dikarya</taxon>
        <taxon>Ascomycota</taxon>
        <taxon>Pezizomycotina</taxon>
        <taxon>Eurotiomycetes</taxon>
        <taxon>Chaetothyriomycetidae</taxon>
        <taxon>Chaetothyriales</taxon>
        <taxon>Trichomeriaceae</taxon>
        <taxon>Lithohypha</taxon>
    </lineage>
</organism>
<dbReference type="Proteomes" id="UP001309876">
    <property type="component" value="Unassembled WGS sequence"/>
</dbReference>
<dbReference type="PRINTS" id="PR00420">
    <property type="entry name" value="RNGMNOXGNASE"/>
</dbReference>
<dbReference type="Gene3D" id="3.30.9.10">
    <property type="entry name" value="D-Amino Acid Oxidase, subunit A, domain 2"/>
    <property type="match status" value="1"/>
</dbReference>
<reference evidence="5 6" key="1">
    <citation type="submission" date="2023-08" db="EMBL/GenBank/DDBJ databases">
        <title>Black Yeasts Isolated from many extreme environments.</title>
        <authorList>
            <person name="Coleine C."/>
            <person name="Stajich J.E."/>
            <person name="Selbmann L."/>
        </authorList>
    </citation>
    <scope>NUCLEOTIDE SEQUENCE [LARGE SCALE GENOMIC DNA]</scope>
    <source>
        <strain evidence="5 6">CCFEE 5910</strain>
    </source>
</reference>
<evidence type="ECO:0000256" key="3">
    <source>
        <dbReference type="ARBA" id="ARBA00023002"/>
    </source>
</evidence>
<dbReference type="Pfam" id="PF01494">
    <property type="entry name" value="FAD_binding_3"/>
    <property type="match status" value="1"/>
</dbReference>
<evidence type="ECO:0000313" key="6">
    <source>
        <dbReference type="Proteomes" id="UP001309876"/>
    </source>
</evidence>
<comment type="caution">
    <text evidence="5">The sequence shown here is derived from an EMBL/GenBank/DDBJ whole genome shotgun (WGS) entry which is preliminary data.</text>
</comment>
<name>A0AAN7T1T6_9EURO</name>
<keyword evidence="3" id="KW-0560">Oxidoreductase</keyword>
<dbReference type="InterPro" id="IPR002938">
    <property type="entry name" value="FAD-bd"/>
</dbReference>
<sequence>MPPTKILVNGAGISGSVLAFFLAKHSPKFSITVLERSRANQKLGQGLEIEEPALTVVKAMEIMDQLQQLRTGELGFRLVDKRARSRGPTGALELMRGDLTEVLYKAADAFENVNYRFESTVKSMVETEKEKGKVVVEIQKRGEENVSTEEFDLVVGADGVRSTTRQMVMGDSRDWYKPLGAYVAYFSIPKEDRDWPDSKACHFTNRRFMWLRPTGEHSKQTSAYLIHMNNNVPALHEANATGDRAKQKQALADLFSNCGWESKRVIEQMLKADNFYSDEIVQIKLPTWSKGRVALLGDAAWAPTPFTGQGNQLAIIGAWVLAQEISRDSSTIAFEKYEKRLREYVEECQQIPLGGYMPALVVPETRLGIWLFRTVFSIMAWFIKLTQRKKPAAGSGKVDKPFDLQMDKLESKGLGQ</sequence>
<proteinExistence type="predicted"/>
<dbReference type="GO" id="GO:0016491">
    <property type="term" value="F:oxidoreductase activity"/>
    <property type="evidence" value="ECO:0007669"/>
    <property type="project" value="UniProtKB-KW"/>
</dbReference>
<evidence type="ECO:0000313" key="5">
    <source>
        <dbReference type="EMBL" id="KAK5086732.1"/>
    </source>
</evidence>
<dbReference type="GO" id="GO:0071949">
    <property type="term" value="F:FAD binding"/>
    <property type="evidence" value="ECO:0007669"/>
    <property type="project" value="InterPro"/>
</dbReference>
<feature type="domain" description="FAD-binding" evidence="4">
    <location>
        <begin position="4"/>
        <end position="350"/>
    </location>
</feature>
<dbReference type="AlphaFoldDB" id="A0AAN7T1T6"/>
<dbReference type="InterPro" id="IPR051704">
    <property type="entry name" value="FAD_aromatic-hydroxylase"/>
</dbReference>
<evidence type="ECO:0000259" key="4">
    <source>
        <dbReference type="Pfam" id="PF01494"/>
    </source>
</evidence>
<evidence type="ECO:0000256" key="1">
    <source>
        <dbReference type="ARBA" id="ARBA00022630"/>
    </source>
</evidence>
<dbReference type="SUPFAM" id="SSF51905">
    <property type="entry name" value="FAD/NAD(P)-binding domain"/>
    <property type="match status" value="1"/>
</dbReference>
<dbReference type="EMBL" id="JAVRRJ010000003">
    <property type="protein sequence ID" value="KAK5086732.1"/>
    <property type="molecule type" value="Genomic_DNA"/>
</dbReference>